<dbReference type="Proteomes" id="UP001589585">
    <property type="component" value="Unassembled WGS sequence"/>
</dbReference>
<keyword evidence="8" id="KW-1185">Reference proteome</keyword>
<proteinExistence type="predicted"/>
<organism evidence="7 8">
    <name type="scientific">Mariniflexile ostreae</name>
    <dbReference type="NCBI Taxonomy" id="1520892"/>
    <lineage>
        <taxon>Bacteria</taxon>
        <taxon>Pseudomonadati</taxon>
        <taxon>Bacteroidota</taxon>
        <taxon>Flavobacteriia</taxon>
        <taxon>Flavobacteriales</taxon>
        <taxon>Flavobacteriaceae</taxon>
        <taxon>Mariniflexile</taxon>
    </lineage>
</organism>
<keyword evidence="2 4" id="KW-0472">Membrane</keyword>
<dbReference type="InterPro" id="IPR006664">
    <property type="entry name" value="OMP_bac"/>
</dbReference>
<protein>
    <submittedName>
        <fullName evidence="7">OmpA family protein</fullName>
    </submittedName>
</protein>
<dbReference type="InterPro" id="IPR036737">
    <property type="entry name" value="OmpA-like_sf"/>
</dbReference>
<evidence type="ECO:0000256" key="5">
    <source>
        <dbReference type="SAM" id="SignalP"/>
    </source>
</evidence>
<keyword evidence="5" id="KW-0732">Signal</keyword>
<comment type="subcellular location">
    <subcellularLocation>
        <location evidence="1">Cell outer membrane</location>
    </subcellularLocation>
</comment>
<dbReference type="CDD" id="cd07185">
    <property type="entry name" value="OmpA_C-like"/>
    <property type="match status" value="1"/>
</dbReference>
<reference evidence="7 8" key="1">
    <citation type="submission" date="2024-09" db="EMBL/GenBank/DDBJ databases">
        <authorList>
            <person name="Sun Q."/>
            <person name="Mori K."/>
        </authorList>
    </citation>
    <scope>NUCLEOTIDE SEQUENCE [LARGE SCALE GENOMIC DNA]</scope>
    <source>
        <strain evidence="7 8">CECT 8622</strain>
    </source>
</reference>
<evidence type="ECO:0000256" key="3">
    <source>
        <dbReference type="ARBA" id="ARBA00023237"/>
    </source>
</evidence>
<dbReference type="PANTHER" id="PTHR30329">
    <property type="entry name" value="STATOR ELEMENT OF FLAGELLAR MOTOR COMPLEX"/>
    <property type="match status" value="1"/>
</dbReference>
<keyword evidence="3" id="KW-0998">Cell outer membrane</keyword>
<evidence type="ECO:0000256" key="1">
    <source>
        <dbReference type="ARBA" id="ARBA00004442"/>
    </source>
</evidence>
<dbReference type="PRINTS" id="PR01021">
    <property type="entry name" value="OMPADOMAIN"/>
</dbReference>
<name>A0ABV5FC75_9FLAO</name>
<dbReference type="Gene3D" id="3.30.1330.60">
    <property type="entry name" value="OmpA-like domain"/>
    <property type="match status" value="1"/>
</dbReference>
<evidence type="ECO:0000256" key="4">
    <source>
        <dbReference type="PROSITE-ProRule" id="PRU00473"/>
    </source>
</evidence>
<accession>A0ABV5FC75</accession>
<dbReference type="EMBL" id="JBHMFC010000042">
    <property type="protein sequence ID" value="MFB9057045.1"/>
    <property type="molecule type" value="Genomic_DNA"/>
</dbReference>
<dbReference type="PANTHER" id="PTHR30329:SF21">
    <property type="entry name" value="LIPOPROTEIN YIAD-RELATED"/>
    <property type="match status" value="1"/>
</dbReference>
<evidence type="ECO:0000256" key="2">
    <source>
        <dbReference type="ARBA" id="ARBA00023136"/>
    </source>
</evidence>
<dbReference type="PROSITE" id="PS51123">
    <property type="entry name" value="OMPA_2"/>
    <property type="match status" value="1"/>
</dbReference>
<feature type="domain" description="OmpA-like" evidence="6">
    <location>
        <begin position="298"/>
        <end position="411"/>
    </location>
</feature>
<dbReference type="SUPFAM" id="SSF103088">
    <property type="entry name" value="OmpA-like"/>
    <property type="match status" value="1"/>
</dbReference>
<dbReference type="Pfam" id="PF00691">
    <property type="entry name" value="OmpA"/>
    <property type="match status" value="1"/>
</dbReference>
<evidence type="ECO:0000313" key="7">
    <source>
        <dbReference type="EMBL" id="MFB9057045.1"/>
    </source>
</evidence>
<gene>
    <name evidence="7" type="ORF">ACFFU9_09860</name>
</gene>
<evidence type="ECO:0000313" key="8">
    <source>
        <dbReference type="Proteomes" id="UP001589585"/>
    </source>
</evidence>
<comment type="caution">
    <text evidence="7">The sequence shown here is derived from an EMBL/GenBank/DDBJ whole genome shotgun (WGS) entry which is preliminary data.</text>
</comment>
<dbReference type="RefSeq" id="WP_379861267.1">
    <property type="nucleotide sequence ID" value="NZ_JBHMFC010000042.1"/>
</dbReference>
<dbReference type="InterPro" id="IPR050330">
    <property type="entry name" value="Bact_OuterMem_StrucFunc"/>
</dbReference>
<sequence>MKKITLAALSLLFTTALIAQENYNRWSVEAGANMTKPFKGYSNGAYDVAMDESIGGEFTARYMINSKFGFQLGGFYSELKPTNSSLPFQTEYYGAQIEAVANLGTLLGFREWTQRFNVLAHAGGGVSIVNPVSGSVNASPSPLYGNGKADYTPTLVVGITPQLRLSDRVALFADASFQGNWKQDYAWDTNSKIGSRFIESGLVTVSAGIQVYLGKSKKHADWVDTNVYLQDLVTLDNRIKVVEAQQNDFNDDLEVTKRTLAENQGKAFVDNNNNGVDDATEQYIDARLADNENAAATARGLLNNGYVNVYFKFNSAEPQTYSLGAVNYLVKYMRENPSAKADLVGYSDAIGNESYNKTLSERRAKKVYDIIVAAGIASDRLSYEGGGVDSSVEKSSKDARQLVRRVTFKLK</sequence>
<evidence type="ECO:0000259" key="6">
    <source>
        <dbReference type="PROSITE" id="PS51123"/>
    </source>
</evidence>
<feature type="chain" id="PRO_5045768909" evidence="5">
    <location>
        <begin position="20"/>
        <end position="411"/>
    </location>
</feature>
<feature type="signal peptide" evidence="5">
    <location>
        <begin position="1"/>
        <end position="19"/>
    </location>
</feature>
<dbReference type="InterPro" id="IPR006665">
    <property type="entry name" value="OmpA-like"/>
</dbReference>